<evidence type="ECO:0000313" key="2">
    <source>
        <dbReference type="Proteomes" id="UP000254124"/>
    </source>
</evidence>
<sequence>MYIGPHGHLVIVDPDGNEEVTVKNIAFNYIVRLA</sequence>
<evidence type="ECO:0000313" key="1">
    <source>
        <dbReference type="EMBL" id="SUG14788.1"/>
    </source>
</evidence>
<name>A0A379S630_SALER</name>
<organism evidence="1 2">
    <name type="scientific">Salmonella enterica subsp. arizonae</name>
    <dbReference type="NCBI Taxonomy" id="59203"/>
    <lineage>
        <taxon>Bacteria</taxon>
        <taxon>Pseudomonadati</taxon>
        <taxon>Pseudomonadota</taxon>
        <taxon>Gammaproteobacteria</taxon>
        <taxon>Enterobacterales</taxon>
        <taxon>Enterobacteriaceae</taxon>
        <taxon>Salmonella</taxon>
    </lineage>
</organism>
<protein>
    <submittedName>
        <fullName evidence="1">Putative Tail Fiber Protein</fullName>
    </submittedName>
</protein>
<proteinExistence type="predicted"/>
<dbReference type="Proteomes" id="UP000254124">
    <property type="component" value="Unassembled WGS sequence"/>
</dbReference>
<accession>A0A379S630</accession>
<dbReference type="AlphaFoldDB" id="A0A379S630"/>
<dbReference type="EMBL" id="UGWZ01000001">
    <property type="protein sequence ID" value="SUG14788.1"/>
    <property type="molecule type" value="Genomic_DNA"/>
</dbReference>
<gene>
    <name evidence="1" type="ORF">NCTC7295_02434</name>
</gene>
<reference evidence="1 2" key="1">
    <citation type="submission" date="2018-06" db="EMBL/GenBank/DDBJ databases">
        <authorList>
            <consortium name="Pathogen Informatics"/>
            <person name="Doyle S."/>
        </authorList>
    </citation>
    <scope>NUCLEOTIDE SEQUENCE [LARGE SCALE GENOMIC DNA]</scope>
    <source>
        <strain evidence="1 2">NCTC7295</strain>
    </source>
</reference>